<keyword evidence="9" id="KW-1185">Reference proteome</keyword>
<dbReference type="PANTHER" id="PTHR30065">
    <property type="entry name" value="FLAGELLAR BIOSYNTHETIC PROTEIN FLIR"/>
    <property type="match status" value="1"/>
</dbReference>
<reference evidence="8 9" key="1">
    <citation type="submission" date="2016-04" db="EMBL/GenBank/DDBJ databases">
        <title>Deep-sea bacteria in the southern Pacific.</title>
        <authorList>
            <person name="Tang K."/>
        </authorList>
    </citation>
    <scope>NUCLEOTIDE SEQUENCE [LARGE SCALE GENOMIC DNA]</scope>
    <source>
        <strain evidence="8 9">JLT2014</strain>
        <plasmid evidence="9">ppaby5</plasmid>
    </source>
</reference>
<feature type="transmembrane region" description="Helical" evidence="7">
    <location>
        <begin position="178"/>
        <end position="202"/>
    </location>
</feature>
<evidence type="ECO:0000256" key="7">
    <source>
        <dbReference type="SAM" id="Phobius"/>
    </source>
</evidence>
<dbReference type="GO" id="GO:0006605">
    <property type="term" value="P:protein targeting"/>
    <property type="evidence" value="ECO:0007669"/>
    <property type="project" value="InterPro"/>
</dbReference>
<feature type="transmembrane region" description="Helical" evidence="7">
    <location>
        <begin position="123"/>
        <end position="146"/>
    </location>
</feature>
<dbReference type="PANTHER" id="PTHR30065:SF8">
    <property type="entry name" value="FLAGELLAR BIOSYNTHETIC PROTEIN FLIR"/>
    <property type="match status" value="1"/>
</dbReference>
<dbReference type="PRINTS" id="PR00953">
    <property type="entry name" value="TYPE3IMRPROT"/>
</dbReference>
<evidence type="ECO:0000313" key="9">
    <source>
        <dbReference type="Proteomes" id="UP000187059"/>
    </source>
</evidence>
<evidence type="ECO:0000256" key="1">
    <source>
        <dbReference type="ARBA" id="ARBA00004651"/>
    </source>
</evidence>
<protein>
    <submittedName>
        <fullName evidence="8">Flagellar biosynthetic protein FliR</fullName>
    </submittedName>
</protein>
<proteinExistence type="inferred from homology"/>
<dbReference type="RefSeq" id="WP_076694019.1">
    <property type="nucleotide sequence ID" value="NZ_CP015089.1"/>
</dbReference>
<keyword evidence="5 7" id="KW-1133">Transmembrane helix</keyword>
<feature type="transmembrane region" description="Helical" evidence="7">
    <location>
        <begin position="42"/>
        <end position="63"/>
    </location>
</feature>
<keyword evidence="3" id="KW-1003">Cell membrane</keyword>
<dbReference type="Proteomes" id="UP000187059">
    <property type="component" value="Plasmid pPABY5"/>
</dbReference>
<dbReference type="Pfam" id="PF01311">
    <property type="entry name" value="Bac_export_1"/>
    <property type="match status" value="1"/>
</dbReference>
<evidence type="ECO:0000313" key="8">
    <source>
        <dbReference type="EMBL" id="APZ50401.1"/>
    </source>
</evidence>
<dbReference type="InterPro" id="IPR002010">
    <property type="entry name" value="T3SS_IM_R"/>
</dbReference>
<evidence type="ECO:0000256" key="5">
    <source>
        <dbReference type="ARBA" id="ARBA00022989"/>
    </source>
</evidence>
<evidence type="ECO:0000256" key="4">
    <source>
        <dbReference type="ARBA" id="ARBA00022692"/>
    </source>
</evidence>
<keyword evidence="4 7" id="KW-0812">Transmembrane</keyword>
<evidence type="ECO:0000256" key="2">
    <source>
        <dbReference type="ARBA" id="ARBA00009772"/>
    </source>
</evidence>
<comment type="similarity">
    <text evidence="2">Belongs to the FliR/MopE/SpaR family.</text>
</comment>
<evidence type="ECO:0000256" key="6">
    <source>
        <dbReference type="ARBA" id="ARBA00023136"/>
    </source>
</evidence>
<keyword evidence="8" id="KW-0969">Cilium</keyword>
<dbReference type="EMBL" id="CP015089">
    <property type="protein sequence ID" value="APZ50401.1"/>
    <property type="molecule type" value="Genomic_DNA"/>
</dbReference>
<comment type="subcellular location">
    <subcellularLocation>
        <location evidence="1">Cell membrane</location>
        <topology evidence="1">Multi-pass membrane protein</topology>
    </subcellularLocation>
</comment>
<feature type="transmembrane region" description="Helical" evidence="7">
    <location>
        <begin position="6"/>
        <end position="30"/>
    </location>
</feature>
<organism evidence="8 9">
    <name type="scientific">Salipiger abyssi</name>
    <dbReference type="NCBI Taxonomy" id="1250539"/>
    <lineage>
        <taxon>Bacteria</taxon>
        <taxon>Pseudomonadati</taxon>
        <taxon>Pseudomonadota</taxon>
        <taxon>Alphaproteobacteria</taxon>
        <taxon>Rhodobacterales</taxon>
        <taxon>Roseobacteraceae</taxon>
        <taxon>Salipiger</taxon>
    </lineage>
</organism>
<keyword evidence="6 7" id="KW-0472">Membrane</keyword>
<keyword evidence="8" id="KW-0282">Flagellum</keyword>
<keyword evidence="8" id="KW-0966">Cell projection</keyword>
<dbReference type="OrthoDB" id="9779817at2"/>
<dbReference type="AlphaFoldDB" id="A0A1P8ULX3"/>
<dbReference type="GO" id="GO:0005886">
    <property type="term" value="C:plasma membrane"/>
    <property type="evidence" value="ECO:0007669"/>
    <property type="project" value="UniProtKB-SubCell"/>
</dbReference>
<evidence type="ECO:0000256" key="3">
    <source>
        <dbReference type="ARBA" id="ARBA00022475"/>
    </source>
</evidence>
<accession>A0A1P8ULX3</accession>
<gene>
    <name evidence="8" type="ORF">Ga0080574_TMP67</name>
</gene>
<feature type="transmembrane region" description="Helical" evidence="7">
    <location>
        <begin position="69"/>
        <end position="87"/>
    </location>
</feature>
<feature type="transmembrane region" description="Helical" evidence="7">
    <location>
        <begin position="208"/>
        <end position="231"/>
    </location>
</feature>
<keyword evidence="8" id="KW-0614">Plasmid</keyword>
<sequence length="251" mass="26751">MNLSALLTLEFLGVAMVFARLGGVLMFMPALGETYIPTRHRLAFAVLLSLTLYPALPVGPISLDTPGQLLGTFAIELTLGVWIGMTARILMTGLQFAGYQIGLISGLSNAFSPDLGSFQGSTLISTGLMLGGIAVIFATDLHHLIIRAMMMSYDMFPPGRILTGDLAQQMVKAVGQSFYLGLTVAAPFYVMGLLANLGMGLAARMMPALPVFFVAAPVLIMAGLLVLGLAAPMMLREFADRFADWLGLLVF</sequence>
<geneLocation type="plasmid" evidence="9">
    <name>ppaby5</name>
</geneLocation>
<name>A0A1P8ULX3_9RHOB</name>
<dbReference type="KEGG" id="paby:Ga0080574_TMP67"/>